<evidence type="ECO:0000256" key="7">
    <source>
        <dbReference type="SAM" id="MobiDB-lite"/>
    </source>
</evidence>
<dbReference type="InterPro" id="IPR036909">
    <property type="entry name" value="Cyt_c-like_dom_sf"/>
</dbReference>
<reference evidence="10 11" key="1">
    <citation type="submission" date="2024-05" db="EMBL/GenBank/DDBJ databases">
        <authorList>
            <person name="Haq I."/>
            <person name="Ullah Z."/>
            <person name="Ahmad R."/>
            <person name="Li M."/>
            <person name="Tong Y."/>
        </authorList>
    </citation>
    <scope>NUCLEOTIDE SEQUENCE [LARGE SCALE GENOMIC DNA]</scope>
    <source>
        <strain evidence="10 11">16A2E</strain>
    </source>
</reference>
<keyword evidence="8" id="KW-1133">Transmembrane helix</keyword>
<protein>
    <submittedName>
        <fullName evidence="10">Cytochrome c550</fullName>
    </submittedName>
</protein>
<dbReference type="SUPFAM" id="SSF46626">
    <property type="entry name" value="Cytochrome c"/>
    <property type="match status" value="1"/>
</dbReference>
<dbReference type="InterPro" id="IPR009056">
    <property type="entry name" value="Cyt_c-like_dom"/>
</dbReference>
<dbReference type="EMBL" id="JBDIML010000001">
    <property type="protein sequence ID" value="MEN2765964.1"/>
    <property type="molecule type" value="Genomic_DNA"/>
</dbReference>
<dbReference type="RefSeq" id="WP_345823432.1">
    <property type="nucleotide sequence ID" value="NZ_JBDIML010000001.1"/>
</dbReference>
<name>A0ABU9XFP1_9BACI</name>
<keyword evidence="2 6" id="KW-0349">Heme</keyword>
<dbReference type="Gene3D" id="1.10.760.10">
    <property type="entry name" value="Cytochrome c-like domain"/>
    <property type="match status" value="1"/>
</dbReference>
<dbReference type="Pfam" id="PF13442">
    <property type="entry name" value="Cytochrome_CBB3"/>
    <property type="match status" value="1"/>
</dbReference>
<dbReference type="Proteomes" id="UP001444625">
    <property type="component" value="Unassembled WGS sequence"/>
</dbReference>
<feature type="region of interest" description="Disordered" evidence="7">
    <location>
        <begin position="33"/>
        <end position="54"/>
    </location>
</feature>
<dbReference type="PANTHER" id="PTHR37823:SF4">
    <property type="entry name" value="MENAQUINOL-CYTOCHROME C REDUCTASE CYTOCHROME B_C SUBUNIT"/>
    <property type="match status" value="1"/>
</dbReference>
<keyword evidence="5 6" id="KW-0408">Iron</keyword>
<keyword evidence="11" id="KW-1185">Reference proteome</keyword>
<accession>A0ABU9XFP1</accession>
<evidence type="ECO:0000256" key="6">
    <source>
        <dbReference type="PROSITE-ProRule" id="PRU00433"/>
    </source>
</evidence>
<keyword evidence="1" id="KW-0813">Transport</keyword>
<keyword evidence="3 6" id="KW-0479">Metal-binding</keyword>
<evidence type="ECO:0000313" key="11">
    <source>
        <dbReference type="Proteomes" id="UP001444625"/>
    </source>
</evidence>
<proteinExistence type="predicted"/>
<evidence type="ECO:0000256" key="5">
    <source>
        <dbReference type="ARBA" id="ARBA00023004"/>
    </source>
</evidence>
<dbReference type="NCBIfam" id="NF045773">
    <property type="entry name" value="cytochro_C550"/>
    <property type="match status" value="1"/>
</dbReference>
<dbReference type="InterPro" id="IPR012218">
    <property type="entry name" value="Cyt_c_BACSU-c550-type"/>
</dbReference>
<evidence type="ECO:0000256" key="4">
    <source>
        <dbReference type="ARBA" id="ARBA00022982"/>
    </source>
</evidence>
<organism evidence="10 11">
    <name type="scientific">Ornithinibacillus xuwenensis</name>
    <dbReference type="NCBI Taxonomy" id="3144668"/>
    <lineage>
        <taxon>Bacteria</taxon>
        <taxon>Bacillati</taxon>
        <taxon>Bacillota</taxon>
        <taxon>Bacilli</taxon>
        <taxon>Bacillales</taxon>
        <taxon>Bacillaceae</taxon>
        <taxon>Ornithinibacillus</taxon>
    </lineage>
</organism>
<feature type="compositionally biased region" description="Basic and acidic residues" evidence="7">
    <location>
        <begin position="33"/>
        <end position="43"/>
    </location>
</feature>
<gene>
    <name evidence="10" type="primary">cccA</name>
    <name evidence="10" type="ORF">ABC228_02075</name>
</gene>
<evidence type="ECO:0000256" key="3">
    <source>
        <dbReference type="ARBA" id="ARBA00022723"/>
    </source>
</evidence>
<evidence type="ECO:0000259" key="9">
    <source>
        <dbReference type="PROSITE" id="PS51007"/>
    </source>
</evidence>
<dbReference type="InterPro" id="IPR054780">
    <property type="entry name" value="Cytochro_C550_firm"/>
</dbReference>
<dbReference type="PIRSF" id="PIRSF000025">
    <property type="entry name" value="Cytc_Bsub_c550"/>
    <property type="match status" value="1"/>
</dbReference>
<evidence type="ECO:0000256" key="8">
    <source>
        <dbReference type="SAM" id="Phobius"/>
    </source>
</evidence>
<evidence type="ECO:0000313" key="10">
    <source>
        <dbReference type="EMBL" id="MEN2765964.1"/>
    </source>
</evidence>
<sequence>MKRNPLIPYALIAIIGILAVIVISFVGIGQRTELTEGEDHGQAEEGETMEDPEEIYESSCVSCHGADLSGDFGPNLQTIGAELSADEIANVLKTGQGQMPAQSHLSDSEVTIISEWLSEKK</sequence>
<evidence type="ECO:0000256" key="2">
    <source>
        <dbReference type="ARBA" id="ARBA00022617"/>
    </source>
</evidence>
<feature type="transmembrane region" description="Helical" evidence="8">
    <location>
        <begin position="6"/>
        <end position="28"/>
    </location>
</feature>
<dbReference type="PANTHER" id="PTHR37823">
    <property type="entry name" value="CYTOCHROME C-553-LIKE"/>
    <property type="match status" value="1"/>
</dbReference>
<feature type="compositionally biased region" description="Acidic residues" evidence="7">
    <location>
        <begin position="44"/>
        <end position="54"/>
    </location>
</feature>
<dbReference type="InterPro" id="IPR051811">
    <property type="entry name" value="Cytochrome_c550/c551-like"/>
</dbReference>
<evidence type="ECO:0000256" key="1">
    <source>
        <dbReference type="ARBA" id="ARBA00022448"/>
    </source>
</evidence>
<keyword evidence="4" id="KW-0249">Electron transport</keyword>
<keyword evidence="8" id="KW-0472">Membrane</keyword>
<feature type="domain" description="Cytochrome c" evidence="9">
    <location>
        <begin position="47"/>
        <end position="121"/>
    </location>
</feature>
<dbReference type="PROSITE" id="PS51007">
    <property type="entry name" value="CYTC"/>
    <property type="match status" value="1"/>
</dbReference>
<keyword evidence="8" id="KW-0812">Transmembrane</keyword>
<comment type="caution">
    <text evidence="10">The sequence shown here is derived from an EMBL/GenBank/DDBJ whole genome shotgun (WGS) entry which is preliminary data.</text>
</comment>